<keyword evidence="3" id="KW-1185">Reference proteome</keyword>
<dbReference type="RefSeq" id="WP_135150894.1">
    <property type="nucleotide sequence ID" value="NZ_SOMN01000003.1"/>
</dbReference>
<gene>
    <name evidence="2" type="ORF">E2980_04285</name>
</gene>
<dbReference type="AlphaFoldDB" id="A0A4Y8M613"/>
<protein>
    <recommendedName>
        <fullName evidence="4">DUF3939 domain-containing protein</fullName>
    </recommendedName>
</protein>
<proteinExistence type="predicted"/>
<accession>A0A4Y8M613</accession>
<dbReference type="PROSITE" id="PS51257">
    <property type="entry name" value="PROKAR_LIPOPROTEIN"/>
    <property type="match status" value="1"/>
</dbReference>
<evidence type="ECO:0008006" key="4">
    <source>
        <dbReference type="Google" id="ProtNLM"/>
    </source>
</evidence>
<dbReference type="Proteomes" id="UP000297900">
    <property type="component" value="Unassembled WGS sequence"/>
</dbReference>
<dbReference type="EMBL" id="SOMN01000003">
    <property type="protein sequence ID" value="TFE29980.1"/>
    <property type="molecule type" value="Genomic_DNA"/>
</dbReference>
<evidence type="ECO:0000313" key="2">
    <source>
        <dbReference type="EMBL" id="TFE29980.1"/>
    </source>
</evidence>
<evidence type="ECO:0000256" key="1">
    <source>
        <dbReference type="SAM" id="SignalP"/>
    </source>
</evidence>
<comment type="caution">
    <text evidence="2">The sequence shown here is derived from an EMBL/GenBank/DDBJ whole genome shotgun (WGS) entry which is preliminary data.</text>
</comment>
<organism evidence="2 3">
    <name type="scientific">Cohnella luojiensis</name>
    <dbReference type="NCBI Taxonomy" id="652876"/>
    <lineage>
        <taxon>Bacteria</taxon>
        <taxon>Bacillati</taxon>
        <taxon>Bacillota</taxon>
        <taxon>Bacilli</taxon>
        <taxon>Bacillales</taxon>
        <taxon>Paenibacillaceae</taxon>
        <taxon>Cohnella</taxon>
    </lineage>
</organism>
<sequence length="244" mass="27084">MLIRNFRRAMAIGVLSLSLFSLTGCLYPDDQTPGSNVNARQSVLTVQDAVDSYQEQTGLLPIQNAKESTPLYEKYKVDFGKLKRMDFLAQIPSAAFENGGAYQFLIIDEETKPLVKLLDLTVFQAVSDVQKKINEYRSGHGNRNPAGDERYPGFSTIDFGKLGAEEPDISSMYSHQSLSLLVNVKGEVLVDYGIDIATAVKKSGTEPRPNVDLRRILVEESYFVPVRSPAYRWANGEPQAVPSN</sequence>
<dbReference type="OrthoDB" id="2449131at2"/>
<feature type="signal peptide" evidence="1">
    <location>
        <begin position="1"/>
        <end position="23"/>
    </location>
</feature>
<feature type="chain" id="PRO_5039588716" description="DUF3939 domain-containing protein" evidence="1">
    <location>
        <begin position="24"/>
        <end position="244"/>
    </location>
</feature>
<keyword evidence="1" id="KW-0732">Signal</keyword>
<name>A0A4Y8M613_9BACL</name>
<evidence type="ECO:0000313" key="3">
    <source>
        <dbReference type="Proteomes" id="UP000297900"/>
    </source>
</evidence>
<reference evidence="2 3" key="1">
    <citation type="submission" date="2019-03" db="EMBL/GenBank/DDBJ databases">
        <title>Cohnella endophytica sp. nov., a novel endophytic bacterium isolated from bark of Sonneratia apetala.</title>
        <authorList>
            <person name="Tuo L."/>
        </authorList>
    </citation>
    <scope>NUCLEOTIDE SEQUENCE [LARGE SCALE GENOMIC DNA]</scope>
    <source>
        <strain evidence="2 3">CCTCC AB 208254</strain>
    </source>
</reference>